<keyword evidence="3" id="KW-1185">Reference proteome</keyword>
<name>A0A2J6RFJ6_HYAVF</name>
<feature type="transmembrane region" description="Helical" evidence="1">
    <location>
        <begin position="142"/>
        <end position="170"/>
    </location>
</feature>
<evidence type="ECO:0008006" key="4">
    <source>
        <dbReference type="Google" id="ProtNLM"/>
    </source>
</evidence>
<reference evidence="2 3" key="1">
    <citation type="submission" date="2016-04" db="EMBL/GenBank/DDBJ databases">
        <title>A degradative enzymes factory behind the ericoid mycorrhizal symbiosis.</title>
        <authorList>
            <consortium name="DOE Joint Genome Institute"/>
            <person name="Martino E."/>
            <person name="Morin E."/>
            <person name="Grelet G."/>
            <person name="Kuo A."/>
            <person name="Kohler A."/>
            <person name="Daghino S."/>
            <person name="Barry K."/>
            <person name="Choi C."/>
            <person name="Cichocki N."/>
            <person name="Clum A."/>
            <person name="Copeland A."/>
            <person name="Hainaut M."/>
            <person name="Haridas S."/>
            <person name="Labutti K."/>
            <person name="Lindquist E."/>
            <person name="Lipzen A."/>
            <person name="Khouja H.-R."/>
            <person name="Murat C."/>
            <person name="Ohm R."/>
            <person name="Olson A."/>
            <person name="Spatafora J."/>
            <person name="Veneault-Fourrey C."/>
            <person name="Henrissat B."/>
            <person name="Grigoriev I."/>
            <person name="Martin F."/>
            <person name="Perotto S."/>
        </authorList>
    </citation>
    <scope>NUCLEOTIDE SEQUENCE [LARGE SCALE GENOMIC DNA]</scope>
    <source>
        <strain evidence="2 3">F</strain>
    </source>
</reference>
<evidence type="ECO:0000313" key="3">
    <source>
        <dbReference type="Proteomes" id="UP000235786"/>
    </source>
</evidence>
<keyword evidence="1" id="KW-0812">Transmembrane</keyword>
<dbReference type="AlphaFoldDB" id="A0A2J6RFJ6"/>
<dbReference type="OrthoDB" id="4350666at2759"/>
<accession>A0A2J6RFJ6</accession>
<dbReference type="STRING" id="1149755.A0A2J6RFJ6"/>
<dbReference type="EMBL" id="KZ613949">
    <property type="protein sequence ID" value="PMD37295.1"/>
    <property type="molecule type" value="Genomic_DNA"/>
</dbReference>
<dbReference type="Proteomes" id="UP000235786">
    <property type="component" value="Unassembled WGS sequence"/>
</dbReference>
<proteinExistence type="predicted"/>
<gene>
    <name evidence="2" type="ORF">L207DRAFT_531606</name>
</gene>
<sequence length="509" mass="57892">MTMFSHKFFLVIVIFLAAAYYFPANQILPSLSHLSRLTTIHPKTPYSLRTGLSTTINAYGQGKNNESCGSFLRDLLGHRATGKEANTPYYDAQSQSGRSSYLQASISTSSIIALHNITTETLQSTAESSAHEMVTALIKISIIYFISYIASAISSSPFPILVISFIWLYFTGSLFFDMAHYCLHKFSKSPYWILRRIGYLHEVHHLYFNRRLKFNERYLWQNMLCELPLELSCQLLGTWLGYLVAEAFSLTGPGFLSREIFHLVLIFEVLRSFVVAILEGRDSNHQSYSSVVPKDPHTFLVGPEYHALHHVNPSAYIGSSFRVFDWFLGSSYTLRSRRVTMAGLAGSFGQAMKRELQTRESVNCIHELSVAEDEKIIAETLSNTDVLIISLENKCKSVVKTIDLFKAHHKPRPGCLLLPEVWYIASSNHSSTSVEKGFTDHARKYYDAENIIYRHILLPKYTSRFGTTFFGPDFVAKAVLWWIRRGARYIPITTPRAAISGCFKFFYNT</sequence>
<protein>
    <recommendedName>
        <fullName evidence="4">Fatty acid hydroxylase domain-containing protein</fullName>
    </recommendedName>
</protein>
<organism evidence="2 3">
    <name type="scientific">Hyaloscypha variabilis (strain UAMH 11265 / GT02V1 / F)</name>
    <name type="common">Meliniomyces variabilis</name>
    <dbReference type="NCBI Taxonomy" id="1149755"/>
    <lineage>
        <taxon>Eukaryota</taxon>
        <taxon>Fungi</taxon>
        <taxon>Dikarya</taxon>
        <taxon>Ascomycota</taxon>
        <taxon>Pezizomycotina</taxon>
        <taxon>Leotiomycetes</taxon>
        <taxon>Helotiales</taxon>
        <taxon>Hyaloscyphaceae</taxon>
        <taxon>Hyaloscypha</taxon>
        <taxon>Hyaloscypha variabilis</taxon>
    </lineage>
</organism>
<keyword evidence="1" id="KW-1133">Transmembrane helix</keyword>
<evidence type="ECO:0000313" key="2">
    <source>
        <dbReference type="EMBL" id="PMD37295.1"/>
    </source>
</evidence>
<evidence type="ECO:0000256" key="1">
    <source>
        <dbReference type="SAM" id="Phobius"/>
    </source>
</evidence>
<keyword evidence="1" id="KW-0472">Membrane</keyword>